<keyword evidence="2" id="KW-0548">Nucleotidyltransferase</keyword>
<keyword evidence="2" id="KW-0695">RNA-directed DNA polymerase</keyword>
<keyword evidence="3" id="KW-1185">Reference proteome</keyword>
<organism evidence="2 3">
    <name type="scientific">Lasius niger</name>
    <name type="common">Black garden ant</name>
    <dbReference type="NCBI Taxonomy" id="67767"/>
    <lineage>
        <taxon>Eukaryota</taxon>
        <taxon>Metazoa</taxon>
        <taxon>Ecdysozoa</taxon>
        <taxon>Arthropoda</taxon>
        <taxon>Hexapoda</taxon>
        <taxon>Insecta</taxon>
        <taxon>Pterygota</taxon>
        <taxon>Neoptera</taxon>
        <taxon>Endopterygota</taxon>
        <taxon>Hymenoptera</taxon>
        <taxon>Apocrita</taxon>
        <taxon>Aculeata</taxon>
        <taxon>Formicoidea</taxon>
        <taxon>Formicidae</taxon>
        <taxon>Formicinae</taxon>
        <taxon>Lasius</taxon>
        <taxon>Lasius</taxon>
    </lineage>
</organism>
<sequence>MFVGGTRISFCGYKLCVLSSRVEKIIFAGDFNAKARAWGARVNDRRGLLLTRWAAERDLRIVNKGQSPTCVRLQGESIIDLTWVSPDLLQYVVDWQVRGDMELLSDHCFITFEVTKWLDLSMEEACDVAAPRIGPRRPRRKVYWWSESVADLRRQCIRARRCWQKAKKKRRPTKLIADLGVKYEHLRKDLRTEIGRLKSVAWQKLLGSVDRDPWGLPYRLVLKKLKTASLGLTEVLDPDTLSELLKSLFPPNNKSNPIVDWSDFVWDNA</sequence>
<dbReference type="InterPro" id="IPR036691">
    <property type="entry name" value="Endo/exonu/phosph_ase_sf"/>
</dbReference>
<protein>
    <submittedName>
        <fullName evidence="2">Reverse transcriptase</fullName>
    </submittedName>
</protein>
<dbReference type="SUPFAM" id="SSF56219">
    <property type="entry name" value="DNase I-like"/>
    <property type="match status" value="1"/>
</dbReference>
<dbReference type="Gene3D" id="3.60.10.10">
    <property type="entry name" value="Endonuclease/exonuclease/phosphatase"/>
    <property type="match status" value="1"/>
</dbReference>
<proteinExistence type="predicted"/>
<dbReference type="Pfam" id="PF14529">
    <property type="entry name" value="Exo_endo_phos_2"/>
    <property type="match status" value="1"/>
</dbReference>
<evidence type="ECO:0000313" key="3">
    <source>
        <dbReference type="Proteomes" id="UP000036403"/>
    </source>
</evidence>
<dbReference type="STRING" id="67767.A0A0J7KTQ4"/>
<dbReference type="AlphaFoldDB" id="A0A0J7KTQ4"/>
<name>A0A0J7KTQ4_LASNI</name>
<gene>
    <name evidence="2" type="ORF">RF55_6175</name>
</gene>
<dbReference type="EMBL" id="LBMM01003281">
    <property type="protein sequence ID" value="KMQ93711.1"/>
    <property type="molecule type" value="Genomic_DNA"/>
</dbReference>
<reference evidence="2 3" key="1">
    <citation type="submission" date="2015-04" db="EMBL/GenBank/DDBJ databases">
        <title>Lasius niger genome sequencing.</title>
        <authorList>
            <person name="Konorov E.A."/>
            <person name="Nikitin M.A."/>
            <person name="Kirill M.V."/>
            <person name="Chang P."/>
        </authorList>
    </citation>
    <scope>NUCLEOTIDE SEQUENCE [LARGE SCALE GENOMIC DNA]</scope>
    <source>
        <tissue evidence="2">Whole</tissue>
    </source>
</reference>
<dbReference type="GO" id="GO:0003964">
    <property type="term" value="F:RNA-directed DNA polymerase activity"/>
    <property type="evidence" value="ECO:0007669"/>
    <property type="project" value="UniProtKB-KW"/>
</dbReference>
<comment type="caution">
    <text evidence="2">The sequence shown here is derived from an EMBL/GenBank/DDBJ whole genome shotgun (WGS) entry which is preliminary data.</text>
</comment>
<accession>A0A0J7KTQ4</accession>
<evidence type="ECO:0000313" key="2">
    <source>
        <dbReference type="EMBL" id="KMQ93711.1"/>
    </source>
</evidence>
<dbReference type="InterPro" id="IPR005135">
    <property type="entry name" value="Endo/exonuclease/phosphatase"/>
</dbReference>
<feature type="domain" description="Endonuclease/exonuclease/phosphatase" evidence="1">
    <location>
        <begin position="22"/>
        <end position="110"/>
    </location>
</feature>
<dbReference type="Proteomes" id="UP000036403">
    <property type="component" value="Unassembled WGS sequence"/>
</dbReference>
<dbReference type="PaxDb" id="67767-A0A0J7KTQ4"/>
<evidence type="ECO:0000259" key="1">
    <source>
        <dbReference type="Pfam" id="PF14529"/>
    </source>
</evidence>
<keyword evidence="2" id="KW-0808">Transferase</keyword>
<dbReference type="OrthoDB" id="7551843at2759"/>